<evidence type="ECO:0000313" key="6">
    <source>
        <dbReference type="EMBL" id="KGN50303.1"/>
    </source>
</evidence>
<evidence type="ECO:0000256" key="4">
    <source>
        <dbReference type="PROSITE-ProRule" id="PRU00283"/>
    </source>
</evidence>
<keyword evidence="4" id="KW-0547">Nucleotide-binding</keyword>
<dbReference type="Pfam" id="PF12836">
    <property type="entry name" value="HHH_3"/>
    <property type="match status" value="1"/>
</dbReference>
<dbReference type="InterPro" id="IPR001752">
    <property type="entry name" value="Kinesin_motor_dom"/>
</dbReference>
<dbReference type="FunFam" id="1.10.150.280:FF:000003">
    <property type="entry name" value="Kinesin-like protein KIN-10C"/>
    <property type="match status" value="1"/>
</dbReference>
<dbReference type="InterPro" id="IPR027640">
    <property type="entry name" value="Kinesin-like_fam"/>
</dbReference>
<dbReference type="EMBL" id="CM002926">
    <property type="protein sequence ID" value="KGN50303.1"/>
    <property type="molecule type" value="Genomic_DNA"/>
</dbReference>
<keyword evidence="4" id="KW-0067">ATP-binding</keyword>
<protein>
    <recommendedName>
        <fullName evidence="5">Kinesin motor domain-containing protein</fullName>
    </recommendedName>
</protein>
<evidence type="ECO:0000313" key="7">
    <source>
        <dbReference type="Proteomes" id="UP000029981"/>
    </source>
</evidence>
<dbReference type="InterPro" id="IPR036961">
    <property type="entry name" value="Kinesin_motor_dom_sf"/>
</dbReference>
<dbReference type="GO" id="GO:0005737">
    <property type="term" value="C:cytoplasm"/>
    <property type="evidence" value="ECO:0000318"/>
    <property type="project" value="GO_Central"/>
</dbReference>
<name>A0A0A0KKZ4_CUCSA</name>
<evidence type="ECO:0000256" key="1">
    <source>
        <dbReference type="ARBA" id="ARBA00022701"/>
    </source>
</evidence>
<dbReference type="PROSITE" id="PS50067">
    <property type="entry name" value="KINESIN_MOTOR_2"/>
    <property type="match status" value="1"/>
</dbReference>
<reference evidence="6 7" key="4">
    <citation type="journal article" date="2011" name="BMC Genomics">
        <title>RNA-Seq improves annotation of protein-coding genes in the cucumber genome.</title>
        <authorList>
            <person name="Li Z."/>
            <person name="Zhang Z."/>
            <person name="Yan P."/>
            <person name="Huang S."/>
            <person name="Fei Z."/>
            <person name="Lin K."/>
        </authorList>
    </citation>
    <scope>NUCLEOTIDE SEQUENCE [LARGE SCALE GENOMIC DNA]</scope>
    <source>
        <strain evidence="7">cv. 9930</strain>
    </source>
</reference>
<evidence type="ECO:0000259" key="5">
    <source>
        <dbReference type="PROSITE" id="PS50067"/>
    </source>
</evidence>
<keyword evidence="1" id="KW-0493">Microtubule</keyword>
<dbReference type="OMA" id="CTPWKTF"/>
<dbReference type="GO" id="GO:0008017">
    <property type="term" value="F:microtubule binding"/>
    <property type="evidence" value="ECO:0000318"/>
    <property type="project" value="GO_Central"/>
</dbReference>
<dbReference type="Gene3D" id="1.10.150.280">
    <property type="entry name" value="AF1531-like domain"/>
    <property type="match status" value="1"/>
</dbReference>
<dbReference type="InterPro" id="IPR027417">
    <property type="entry name" value="P-loop_NTPase"/>
</dbReference>
<evidence type="ECO:0000256" key="3">
    <source>
        <dbReference type="ARBA" id="ARBA00061615"/>
    </source>
</evidence>
<keyword evidence="2 4" id="KW-0505">Motor protein</keyword>
<dbReference type="AlphaFoldDB" id="A0A0A0KKZ4"/>
<dbReference type="GO" id="GO:0016887">
    <property type="term" value="F:ATP hydrolysis activity"/>
    <property type="evidence" value="ECO:0000318"/>
    <property type="project" value="GO_Central"/>
</dbReference>
<dbReference type="GO" id="GO:0007018">
    <property type="term" value="P:microtubule-based movement"/>
    <property type="evidence" value="ECO:0000318"/>
    <property type="project" value="GO_Central"/>
</dbReference>
<evidence type="ECO:0000256" key="2">
    <source>
        <dbReference type="ARBA" id="ARBA00023175"/>
    </source>
</evidence>
<dbReference type="PRINTS" id="PR00380">
    <property type="entry name" value="KINESINHEAVY"/>
</dbReference>
<dbReference type="STRING" id="3659.A0A0A0KKZ4"/>
<dbReference type="GO" id="GO:0005524">
    <property type="term" value="F:ATP binding"/>
    <property type="evidence" value="ECO:0007669"/>
    <property type="project" value="UniProtKB-UniRule"/>
</dbReference>
<dbReference type="Proteomes" id="UP000029981">
    <property type="component" value="Chromosome 5"/>
</dbReference>
<comment type="similarity">
    <text evidence="3">Belongs to the TRAFAC class myosin-kinesin ATPase superfamily. Kinesin family. KIN-10 subfamily.</text>
</comment>
<accession>A0A0A0KKZ4</accession>
<dbReference type="Gramene" id="KGN50303">
    <property type="protein sequence ID" value="KGN50303"/>
    <property type="gene ID" value="Csa_5G166470"/>
</dbReference>
<feature type="domain" description="Kinesin motor" evidence="5">
    <location>
        <begin position="16"/>
        <end position="340"/>
    </location>
</feature>
<keyword evidence="7" id="KW-1185">Reference proteome</keyword>
<reference evidence="6 7" key="3">
    <citation type="journal article" date="2010" name="BMC Genomics">
        <title>Transcriptome sequencing and comparative analysis of cucumber flowers with different sex types.</title>
        <authorList>
            <person name="Guo S."/>
            <person name="Zheng Y."/>
            <person name="Joung J.G."/>
            <person name="Liu S."/>
            <person name="Zhang Z."/>
            <person name="Crasta O.R."/>
            <person name="Sobral B.W."/>
            <person name="Xu Y."/>
            <person name="Huang S."/>
            <person name="Fei Z."/>
        </authorList>
    </citation>
    <scope>NUCLEOTIDE SEQUENCE [LARGE SCALE GENOMIC DNA]</scope>
    <source>
        <strain evidence="7">cv. 9930</strain>
    </source>
</reference>
<sequence length="712" mass="78045">MDSSSRALKGFKEGRKVRVIAKIKSLPGQEIDGESTASWISVNKPNGDASESVAISFGDQPVSRKETYEVDYCYEQNEDTENIFTREVKSLIPGVFDGHHATVIAYGARGTGKTSTIQGTIEKQGLASLTINELLLMAKEKGKSVSISYYEVYMDYVYDLLDPKRATVLVLDNGQGKIQLKGLSRIPVKSLSDFHGLYFVGSSSHKQGQKNTNEPPPRSHRGLIVHISSTNETAPDTRFVSKMNFVDMAGYEDARRRSTDGTSLVENSKINKSIYALLNVASALNSNDNHVPYRESKLTRILQDSLGGAQSKILMISCLNSSFCQDSIYMANLAARSCQVIKRVASSAIRKMKSSTNSAVHSSLKSQIPKSVSATAKKQTISRFSFSEKKASVSTTSSAMKGRKLFDDATSYLGKLDKETKLSSASSRRERLKNGGPISVIDQVKPLSCSIKPEEESTSALEKELSVAEISNSVETTIVPEVVSNSKQEPERIDNDMSVLSANGGQNINEEDNYSMINIDDILVESTPEVTSSTSLFAVQNSCLDKENSSYMINEESSPPISARLQALSNSLKLLCSSTPTCKIPVSDDPYALVSTDAVTEQQTPKMERSLQVYDEEDVANPTTTPWEKLSKRSTGLQKLLVEDLLRFINTASKEELKQLNGIGEKRAAAIIELRKESPEPFNSIDDLMKIGLSAKQVKGLMKKEAGELLFN</sequence>
<dbReference type="Pfam" id="PF00225">
    <property type="entry name" value="Kinesin"/>
    <property type="match status" value="1"/>
</dbReference>
<dbReference type="GO" id="GO:0005871">
    <property type="term" value="C:kinesin complex"/>
    <property type="evidence" value="ECO:0000318"/>
    <property type="project" value="GO_Central"/>
</dbReference>
<feature type="binding site" evidence="4">
    <location>
        <begin position="107"/>
        <end position="114"/>
    </location>
    <ligand>
        <name>ATP</name>
        <dbReference type="ChEBI" id="CHEBI:30616"/>
    </ligand>
</feature>
<dbReference type="Gene3D" id="3.40.850.10">
    <property type="entry name" value="Kinesin motor domain"/>
    <property type="match status" value="1"/>
</dbReference>
<dbReference type="PANTHER" id="PTHR47969:SF9">
    <property type="entry name" value="KINESIN-LIKE PROTEIN"/>
    <property type="match status" value="1"/>
</dbReference>
<reference evidence="6 7" key="1">
    <citation type="journal article" date="2009" name="Nat. Genet.">
        <title>The genome of the cucumber, Cucumis sativus L.</title>
        <authorList>
            <person name="Huang S."/>
            <person name="Li R."/>
            <person name="Zhang Z."/>
            <person name="Li L."/>
            <person name="Gu X."/>
            <person name="Fan W."/>
            <person name="Lucas W.J."/>
            <person name="Wang X."/>
            <person name="Xie B."/>
            <person name="Ni P."/>
            <person name="Ren Y."/>
            <person name="Zhu H."/>
            <person name="Li J."/>
            <person name="Lin K."/>
            <person name="Jin W."/>
            <person name="Fei Z."/>
            <person name="Li G."/>
            <person name="Staub J."/>
            <person name="Kilian A."/>
            <person name="van der Vossen E.A."/>
            <person name="Wu Y."/>
            <person name="Guo J."/>
            <person name="He J."/>
            <person name="Jia Z."/>
            <person name="Ren Y."/>
            <person name="Tian G."/>
            <person name="Lu Y."/>
            <person name="Ruan J."/>
            <person name="Qian W."/>
            <person name="Wang M."/>
            <person name="Huang Q."/>
            <person name="Li B."/>
            <person name="Xuan Z."/>
            <person name="Cao J."/>
            <person name="Asan"/>
            <person name="Wu Z."/>
            <person name="Zhang J."/>
            <person name="Cai Q."/>
            <person name="Bai Y."/>
            <person name="Zhao B."/>
            <person name="Han Y."/>
            <person name="Li Y."/>
            <person name="Li X."/>
            <person name="Wang S."/>
            <person name="Shi Q."/>
            <person name="Liu S."/>
            <person name="Cho W.K."/>
            <person name="Kim J.Y."/>
            <person name="Xu Y."/>
            <person name="Heller-Uszynska K."/>
            <person name="Miao H."/>
            <person name="Cheng Z."/>
            <person name="Zhang S."/>
            <person name="Wu J."/>
            <person name="Yang Y."/>
            <person name="Kang H."/>
            <person name="Li M."/>
            <person name="Liang H."/>
            <person name="Ren X."/>
            <person name="Shi Z."/>
            <person name="Wen M."/>
            <person name="Jian M."/>
            <person name="Yang H."/>
            <person name="Zhang G."/>
            <person name="Yang Z."/>
            <person name="Chen R."/>
            <person name="Liu S."/>
            <person name="Li J."/>
            <person name="Ma L."/>
            <person name="Liu H."/>
            <person name="Zhou Y."/>
            <person name="Zhao J."/>
            <person name="Fang X."/>
            <person name="Li G."/>
            <person name="Fang L."/>
            <person name="Li Y."/>
            <person name="Liu D."/>
            <person name="Zheng H."/>
            <person name="Zhang Y."/>
            <person name="Qin N."/>
            <person name="Li Z."/>
            <person name="Yang G."/>
            <person name="Yang S."/>
            <person name="Bolund L."/>
            <person name="Kristiansen K."/>
            <person name="Zheng H."/>
            <person name="Li S."/>
            <person name="Zhang X."/>
            <person name="Yang H."/>
            <person name="Wang J."/>
            <person name="Sun R."/>
            <person name="Zhang B."/>
            <person name="Jiang S."/>
            <person name="Wang J."/>
            <person name="Du Y."/>
            <person name="Li S."/>
        </authorList>
    </citation>
    <scope>NUCLEOTIDE SEQUENCE [LARGE SCALE GENOMIC DNA]</scope>
    <source>
        <strain evidence="7">cv. 9930</strain>
    </source>
</reference>
<dbReference type="SMART" id="SM00129">
    <property type="entry name" value="KISc"/>
    <property type="match status" value="1"/>
</dbReference>
<organism evidence="6 7">
    <name type="scientific">Cucumis sativus</name>
    <name type="common">Cucumber</name>
    <dbReference type="NCBI Taxonomy" id="3659"/>
    <lineage>
        <taxon>Eukaryota</taxon>
        <taxon>Viridiplantae</taxon>
        <taxon>Streptophyta</taxon>
        <taxon>Embryophyta</taxon>
        <taxon>Tracheophyta</taxon>
        <taxon>Spermatophyta</taxon>
        <taxon>Magnoliopsida</taxon>
        <taxon>eudicotyledons</taxon>
        <taxon>Gunneridae</taxon>
        <taxon>Pentapetalae</taxon>
        <taxon>rosids</taxon>
        <taxon>fabids</taxon>
        <taxon>Cucurbitales</taxon>
        <taxon>Cucurbitaceae</taxon>
        <taxon>Benincaseae</taxon>
        <taxon>Cucumis</taxon>
    </lineage>
</organism>
<dbReference type="SUPFAM" id="SSF52540">
    <property type="entry name" value="P-loop containing nucleoside triphosphate hydrolases"/>
    <property type="match status" value="1"/>
</dbReference>
<dbReference type="GO" id="GO:0005874">
    <property type="term" value="C:microtubule"/>
    <property type="evidence" value="ECO:0000318"/>
    <property type="project" value="GO_Central"/>
</dbReference>
<dbReference type="GO" id="GO:0003777">
    <property type="term" value="F:microtubule motor activity"/>
    <property type="evidence" value="ECO:0000318"/>
    <property type="project" value="GO_Central"/>
</dbReference>
<dbReference type="OrthoDB" id="3176171at2759"/>
<dbReference type="SUPFAM" id="SSF47781">
    <property type="entry name" value="RuvA domain 2-like"/>
    <property type="match status" value="1"/>
</dbReference>
<proteinExistence type="inferred from homology"/>
<dbReference type="PANTHER" id="PTHR47969">
    <property type="entry name" value="CHROMOSOME-ASSOCIATED KINESIN KIF4A-RELATED"/>
    <property type="match status" value="1"/>
</dbReference>
<reference evidence="6 7" key="2">
    <citation type="journal article" date="2009" name="PLoS ONE">
        <title>An integrated genetic and cytogenetic map of the cucumber genome.</title>
        <authorList>
            <person name="Ren Y."/>
            <person name="Zhang Z."/>
            <person name="Liu J."/>
            <person name="Staub J.E."/>
            <person name="Han Y."/>
            <person name="Cheng Z."/>
            <person name="Li X."/>
            <person name="Lu J."/>
            <person name="Miao H."/>
            <person name="Kang H."/>
            <person name="Xie B."/>
            <person name="Gu X."/>
            <person name="Wang X."/>
            <person name="Du Y."/>
            <person name="Jin W."/>
            <person name="Huang S."/>
        </authorList>
    </citation>
    <scope>NUCLEOTIDE SEQUENCE [LARGE SCALE GENOMIC DNA]</scope>
    <source>
        <strain evidence="7">cv. 9930</strain>
    </source>
</reference>
<dbReference type="eggNOG" id="KOG0239">
    <property type="taxonomic scope" value="Eukaryota"/>
</dbReference>
<gene>
    <name evidence="6" type="ORF">Csa_5G166470</name>
</gene>
<dbReference type="InterPro" id="IPR010994">
    <property type="entry name" value="RuvA_2-like"/>
</dbReference>